<evidence type="ECO:0000313" key="3">
    <source>
        <dbReference type="Proteomes" id="UP000447434"/>
    </source>
</evidence>
<reference evidence="3" key="1">
    <citation type="journal article" date="2020" name="Nat. Commun.">
        <title>Genome sequence of the cluster root forming white lupin.</title>
        <authorList>
            <person name="Hufnagel B."/>
            <person name="Marques A."/>
            <person name="Soriano A."/>
            <person name="Marques L."/>
            <person name="Divol F."/>
            <person name="Doumas P."/>
            <person name="Sallet E."/>
            <person name="Mancinotti D."/>
            <person name="Carrere S."/>
            <person name="Marande W."/>
            <person name="Arribat S."/>
            <person name="Keller J."/>
            <person name="Huneau C."/>
            <person name="Blein T."/>
            <person name="Aime D."/>
            <person name="Laguerre M."/>
            <person name="Taylor J."/>
            <person name="Schubert V."/>
            <person name="Nelson M."/>
            <person name="Geu-Flores F."/>
            <person name="Crespi M."/>
            <person name="Gallardo-Guerrero K."/>
            <person name="Delaux P.-M."/>
            <person name="Salse J."/>
            <person name="Berges H."/>
            <person name="Guyot R."/>
            <person name="Gouzy J."/>
            <person name="Peret B."/>
        </authorList>
    </citation>
    <scope>NUCLEOTIDE SEQUENCE [LARGE SCALE GENOMIC DNA]</scope>
    <source>
        <strain evidence="3">cv. Amiga</strain>
    </source>
</reference>
<organism evidence="2 3">
    <name type="scientific">Lupinus albus</name>
    <name type="common">White lupine</name>
    <name type="synonym">Lupinus termis</name>
    <dbReference type="NCBI Taxonomy" id="3870"/>
    <lineage>
        <taxon>Eukaryota</taxon>
        <taxon>Viridiplantae</taxon>
        <taxon>Streptophyta</taxon>
        <taxon>Embryophyta</taxon>
        <taxon>Tracheophyta</taxon>
        <taxon>Spermatophyta</taxon>
        <taxon>Magnoliopsida</taxon>
        <taxon>eudicotyledons</taxon>
        <taxon>Gunneridae</taxon>
        <taxon>Pentapetalae</taxon>
        <taxon>rosids</taxon>
        <taxon>fabids</taxon>
        <taxon>Fabales</taxon>
        <taxon>Fabaceae</taxon>
        <taxon>Papilionoideae</taxon>
        <taxon>50 kb inversion clade</taxon>
        <taxon>genistoids sensu lato</taxon>
        <taxon>core genistoids</taxon>
        <taxon>Genisteae</taxon>
        <taxon>Lupinus</taxon>
    </lineage>
</organism>
<dbReference type="OrthoDB" id="773814at2759"/>
<name>A0A6A4QS44_LUPAL</name>
<gene>
    <name evidence="2" type="ORF">Lalb_Chr03g0037011</name>
</gene>
<feature type="compositionally biased region" description="Acidic residues" evidence="1">
    <location>
        <begin position="23"/>
        <end position="41"/>
    </location>
</feature>
<evidence type="ECO:0000313" key="2">
    <source>
        <dbReference type="EMBL" id="KAE9617595.1"/>
    </source>
</evidence>
<sequence>MDTLSNDDANGSIMNKTEVGSCLDDEEVEEAHANEEEDDSDLNSLLPPRRGGMSKKYDEKHRKVQWKDSNGNLLSEVLKSGETHRKVHWKDNNGNMLAEVLIYEPSDVSDSDDEESDHCICTIM</sequence>
<keyword evidence="3" id="KW-1185">Reference proteome</keyword>
<feature type="compositionally biased region" description="Polar residues" evidence="1">
    <location>
        <begin position="1"/>
        <end position="15"/>
    </location>
</feature>
<dbReference type="PANTHER" id="PTHR33401">
    <property type="entry name" value="LIGHT-HARVESTING COMPLEX-LIKE PROTEIN OHP2, CHLOROPLASTIC"/>
    <property type="match status" value="1"/>
</dbReference>
<dbReference type="EMBL" id="WOCE01000003">
    <property type="protein sequence ID" value="KAE9617595.1"/>
    <property type="molecule type" value="Genomic_DNA"/>
</dbReference>
<dbReference type="Proteomes" id="UP000447434">
    <property type="component" value="Chromosome 3"/>
</dbReference>
<accession>A0A6A4QS44</accession>
<protein>
    <submittedName>
        <fullName evidence="2">Uncharacterized protein</fullName>
    </submittedName>
</protein>
<evidence type="ECO:0000256" key="1">
    <source>
        <dbReference type="SAM" id="MobiDB-lite"/>
    </source>
</evidence>
<comment type="caution">
    <text evidence="2">The sequence shown here is derived from an EMBL/GenBank/DDBJ whole genome shotgun (WGS) entry which is preliminary data.</text>
</comment>
<proteinExistence type="predicted"/>
<dbReference type="PANTHER" id="PTHR33401:SF2">
    <property type="entry name" value="OS03G0138400 PROTEIN"/>
    <property type="match status" value="1"/>
</dbReference>
<feature type="region of interest" description="Disordered" evidence="1">
    <location>
        <begin position="1"/>
        <end position="63"/>
    </location>
</feature>
<dbReference type="AlphaFoldDB" id="A0A6A4QS44"/>